<dbReference type="SUPFAM" id="SSF56784">
    <property type="entry name" value="HAD-like"/>
    <property type="match status" value="1"/>
</dbReference>
<organism evidence="8">
    <name type="scientific">Notodromas monacha</name>
    <dbReference type="NCBI Taxonomy" id="399045"/>
    <lineage>
        <taxon>Eukaryota</taxon>
        <taxon>Metazoa</taxon>
        <taxon>Ecdysozoa</taxon>
        <taxon>Arthropoda</taxon>
        <taxon>Crustacea</taxon>
        <taxon>Oligostraca</taxon>
        <taxon>Ostracoda</taxon>
        <taxon>Podocopa</taxon>
        <taxon>Podocopida</taxon>
        <taxon>Cypridocopina</taxon>
        <taxon>Cypridoidea</taxon>
        <taxon>Cyprididae</taxon>
        <taxon>Notodromas</taxon>
    </lineage>
</organism>
<feature type="compositionally biased region" description="Basic and acidic residues" evidence="6">
    <location>
        <begin position="273"/>
        <end position="296"/>
    </location>
</feature>
<keyword evidence="5" id="KW-0378">Hydrolase</keyword>
<dbReference type="GO" id="GO:0008195">
    <property type="term" value="F:phosphatidate phosphatase activity"/>
    <property type="evidence" value="ECO:0007669"/>
    <property type="project" value="UniProtKB-EC"/>
</dbReference>
<feature type="compositionally biased region" description="Acidic residues" evidence="6">
    <location>
        <begin position="734"/>
        <end position="750"/>
    </location>
</feature>
<comment type="cofactor">
    <cofactor evidence="2">
        <name>Mg(2+)</name>
        <dbReference type="ChEBI" id="CHEBI:18420"/>
    </cofactor>
</comment>
<dbReference type="InterPro" id="IPR036412">
    <property type="entry name" value="HAD-like_sf"/>
</dbReference>
<feature type="compositionally biased region" description="Basic residues" evidence="6">
    <location>
        <begin position="380"/>
        <end position="390"/>
    </location>
</feature>
<dbReference type="InterPro" id="IPR031315">
    <property type="entry name" value="LNS2/PITP"/>
</dbReference>
<sequence length="1118" mass="123048">MNYFGLGRYFHNVREFYKEINAATLTGAIDVVIVRQPDGTYLSSPFHVRFGKLGVLRAREKIVDITINGEEKELHMKLGENGEGFFVIEAGEDEELPAELATSPINTMGGELMDLNLGARAAELERLEQRVPSDQEMESSSSFQPDRDRMAQELVQQLNEDRKNDLNVANAEQGNVASSGSSSEEKSQQTNNRRKRRRKKAAAKPPERSPEKDEDIFEMEDFRVSDGDPGDDTTSAADNDFEDVASFPESRRVSEIHPFSDTDLSPVASPHLSRAETPIKSDTEYELSEHRTDASESARTSGPPGSQLRWDWGELPARQTPATASSAVGETQSSAEAAMTASTSATPATAEDVVTQETEEETEAAPSMLGSMFSFIRRSKNPATRVRKERRGLSSSAILTNTTAATTTANATTTKTTAAAGTGVMMSQLDEERVVAQVLEPAPPSVSAEPPAPAPPLPHAALPLTGIYLDDLTDDVEPEIAALYLRSGRTMRSEVSHNVQHFRGPSDEDLDSGKGPSLSHSPNSNLGEDPAQASDSDDGAAQMKPSKRRALDALSLSNVELSKCGGWNQEGGPNPADFNAKKVTFEHLCEDPNLFTSSDLVVQLNGRYLPIQTALRAVWSELVFRRPLPEDVLERHFNRELEAGKSKSSYWFSGWRRTSTATTPPKSVAAVKPTAQVHAVKAMSEPDLVTNIPTNTSASLGDQHHFHHHQQQQHELMMPREQGKDKEHVKDRQLDEDEEEEEEDDGLENEADTRRSSSRGARVGKLGSSGGRSLSEPSPSAGKLGYRRSLSALSETQSQESLGHHRKSLRLTSDQVEALNLRDGVNECVFSVTTAYQGTSKCGCHIFLWNWTDKIVISDIDGTITRSDVLGHILPMIGNSWAQSGVSQLFTKIARNNYKFLYLSARAIGQARITRDYLRSIRQDDHELPIGPVMLNPSSLLSAFHREVIIKKPEEFKIACMKDVLALFPKDVNPFYAGYGNRINDAWAYKAVGVPVSRIFTINHRGEVRHELTQTFQTSYCGLTYMVDMVFPPRPETDVESWSSESQPQAGGNPSAEELALASDHEIYSDFLYWRDPLPEPQELADAVRKPGAISNQTDLVVAAGPDAFIKVRESSSV</sequence>
<dbReference type="PANTHER" id="PTHR12181">
    <property type="entry name" value="LIPIN"/>
    <property type="match status" value="1"/>
</dbReference>
<reference evidence="8" key="1">
    <citation type="submission" date="2020-11" db="EMBL/GenBank/DDBJ databases">
        <authorList>
            <person name="Tran Van P."/>
        </authorList>
    </citation>
    <scope>NUCLEOTIDE SEQUENCE</scope>
</reference>
<comment type="catalytic activity">
    <reaction evidence="1">
        <text>a 1,2-diacyl-sn-glycero-3-phosphate + H2O = a 1,2-diacyl-sn-glycerol + phosphate</text>
        <dbReference type="Rhea" id="RHEA:27429"/>
        <dbReference type="ChEBI" id="CHEBI:15377"/>
        <dbReference type="ChEBI" id="CHEBI:17815"/>
        <dbReference type="ChEBI" id="CHEBI:43474"/>
        <dbReference type="ChEBI" id="CHEBI:58608"/>
        <dbReference type="EC" id="3.1.3.4"/>
    </reaction>
    <physiologicalReaction direction="left-to-right" evidence="1">
        <dbReference type="Rhea" id="RHEA:27430"/>
    </physiologicalReaction>
</comment>
<dbReference type="GO" id="GO:0019432">
    <property type="term" value="P:triglyceride biosynthetic process"/>
    <property type="evidence" value="ECO:0007669"/>
    <property type="project" value="TreeGrafter"/>
</dbReference>
<keyword evidence="9" id="KW-1185">Reference proteome</keyword>
<dbReference type="Pfam" id="PF08235">
    <property type="entry name" value="LNS2"/>
    <property type="match status" value="1"/>
</dbReference>
<feature type="region of interest" description="Disordered" evidence="6">
    <location>
        <begin position="1036"/>
        <end position="1057"/>
    </location>
</feature>
<dbReference type="GO" id="GO:0003713">
    <property type="term" value="F:transcription coactivator activity"/>
    <property type="evidence" value="ECO:0007669"/>
    <property type="project" value="TreeGrafter"/>
</dbReference>
<feature type="domain" description="LNS2/PITP" evidence="7">
    <location>
        <begin position="855"/>
        <end position="1011"/>
    </location>
</feature>
<dbReference type="OrthoDB" id="4567at2759"/>
<feature type="region of interest" description="Disordered" evidence="6">
    <location>
        <begin position="173"/>
        <end position="370"/>
    </location>
</feature>
<name>A0A7R9BH07_9CRUS</name>
<feature type="compositionally biased region" description="Basic residues" evidence="6">
    <location>
        <begin position="192"/>
        <end position="202"/>
    </location>
</feature>
<feature type="compositionally biased region" description="Basic and acidic residues" evidence="6">
    <location>
        <begin position="249"/>
        <end position="260"/>
    </location>
</feature>
<dbReference type="PANTHER" id="PTHR12181:SF12">
    <property type="entry name" value="PHOSPHATIDATE PHOSPHATASE"/>
    <property type="match status" value="1"/>
</dbReference>
<dbReference type="GO" id="GO:0009062">
    <property type="term" value="P:fatty acid catabolic process"/>
    <property type="evidence" value="ECO:0007669"/>
    <property type="project" value="TreeGrafter"/>
</dbReference>
<dbReference type="AlphaFoldDB" id="A0A7R9BH07"/>
<feature type="region of interest" description="Disordered" evidence="6">
    <location>
        <begin position="490"/>
        <end position="547"/>
    </location>
</feature>
<feature type="compositionally biased region" description="Polar residues" evidence="6">
    <location>
        <begin position="691"/>
        <end position="700"/>
    </location>
</feature>
<evidence type="ECO:0000256" key="6">
    <source>
        <dbReference type="SAM" id="MobiDB-lite"/>
    </source>
</evidence>
<evidence type="ECO:0000256" key="1">
    <source>
        <dbReference type="ARBA" id="ARBA00001180"/>
    </source>
</evidence>
<accession>A0A7R9BH07</accession>
<proteinExistence type="inferred from homology"/>
<dbReference type="SMART" id="SM00775">
    <property type="entry name" value="LNS2"/>
    <property type="match status" value="1"/>
</dbReference>
<evidence type="ECO:0000256" key="2">
    <source>
        <dbReference type="ARBA" id="ARBA00001946"/>
    </source>
</evidence>
<feature type="compositionally biased region" description="Low complexity" evidence="6">
    <location>
        <begin position="771"/>
        <end position="780"/>
    </location>
</feature>
<dbReference type="EMBL" id="CAJPEX010000366">
    <property type="protein sequence ID" value="CAG0915316.1"/>
    <property type="molecule type" value="Genomic_DNA"/>
</dbReference>
<evidence type="ECO:0000256" key="5">
    <source>
        <dbReference type="ARBA" id="ARBA00022801"/>
    </source>
</evidence>
<feature type="compositionally biased region" description="Basic and acidic residues" evidence="6">
    <location>
        <begin position="717"/>
        <end position="733"/>
    </location>
</feature>
<evidence type="ECO:0000256" key="4">
    <source>
        <dbReference type="ARBA" id="ARBA00012638"/>
    </source>
</evidence>
<evidence type="ECO:0000313" key="8">
    <source>
        <dbReference type="EMBL" id="CAD7275164.1"/>
    </source>
</evidence>
<dbReference type="InterPro" id="IPR007651">
    <property type="entry name" value="Lipin_N"/>
</dbReference>
<dbReference type="Pfam" id="PF04571">
    <property type="entry name" value="Lipin_N"/>
    <property type="match status" value="1"/>
</dbReference>
<gene>
    <name evidence="8" type="ORF">NMOB1V02_LOCUS2964</name>
</gene>
<dbReference type="Pfam" id="PF16876">
    <property type="entry name" value="Lipin_mid"/>
    <property type="match status" value="1"/>
</dbReference>
<evidence type="ECO:0000256" key="3">
    <source>
        <dbReference type="ARBA" id="ARBA00005476"/>
    </source>
</evidence>
<dbReference type="GO" id="GO:0032869">
    <property type="term" value="P:cellular response to insulin stimulus"/>
    <property type="evidence" value="ECO:0007669"/>
    <property type="project" value="TreeGrafter"/>
</dbReference>
<feature type="region of interest" description="Disordered" evidence="6">
    <location>
        <begin position="380"/>
        <end position="399"/>
    </location>
</feature>
<protein>
    <recommendedName>
        <fullName evidence="4">phosphatidate phosphatase</fullName>
        <ecNumber evidence="4">3.1.3.4</ecNumber>
    </recommendedName>
</protein>
<dbReference type="EMBL" id="OA882403">
    <property type="protein sequence ID" value="CAD7275164.1"/>
    <property type="molecule type" value="Genomic_DNA"/>
</dbReference>
<feature type="compositionally biased region" description="Low complexity" evidence="6">
    <location>
        <begin position="529"/>
        <end position="542"/>
    </location>
</feature>
<feature type="region of interest" description="Disordered" evidence="6">
    <location>
        <begin position="686"/>
        <end position="784"/>
    </location>
</feature>
<evidence type="ECO:0000313" key="9">
    <source>
        <dbReference type="Proteomes" id="UP000678499"/>
    </source>
</evidence>
<feature type="compositionally biased region" description="Polar residues" evidence="6">
    <location>
        <begin position="320"/>
        <end position="332"/>
    </location>
</feature>
<dbReference type="EC" id="3.1.3.4" evidence="4"/>
<dbReference type="InterPro" id="IPR031703">
    <property type="entry name" value="Lipin_mid"/>
</dbReference>
<feature type="compositionally biased region" description="Polar residues" evidence="6">
    <location>
        <begin position="1040"/>
        <end position="1052"/>
    </location>
</feature>
<dbReference type="InterPro" id="IPR026058">
    <property type="entry name" value="LIPIN"/>
</dbReference>
<feature type="compositionally biased region" description="Low complexity" evidence="6">
    <location>
        <begin position="333"/>
        <end position="356"/>
    </location>
</feature>
<dbReference type="GO" id="GO:0005634">
    <property type="term" value="C:nucleus"/>
    <property type="evidence" value="ECO:0007669"/>
    <property type="project" value="TreeGrafter"/>
</dbReference>
<feature type="region of interest" description="Disordered" evidence="6">
    <location>
        <begin position="128"/>
        <end position="148"/>
    </location>
</feature>
<dbReference type="Proteomes" id="UP000678499">
    <property type="component" value="Unassembled WGS sequence"/>
</dbReference>
<dbReference type="GO" id="GO:0045944">
    <property type="term" value="P:positive regulation of transcription by RNA polymerase II"/>
    <property type="evidence" value="ECO:0007669"/>
    <property type="project" value="TreeGrafter"/>
</dbReference>
<dbReference type="InterPro" id="IPR013209">
    <property type="entry name" value="LNS2"/>
</dbReference>
<evidence type="ECO:0000259" key="7">
    <source>
        <dbReference type="SMART" id="SM00775"/>
    </source>
</evidence>
<comment type="similarity">
    <text evidence="3">Belongs to the lipin family.</text>
</comment>